<evidence type="ECO:0000256" key="4">
    <source>
        <dbReference type="ARBA" id="ARBA00022989"/>
    </source>
</evidence>
<reference evidence="8" key="1">
    <citation type="submission" date="2018-08" db="EMBL/GenBank/DDBJ databases">
        <authorList>
            <person name="Grouzdev D.S."/>
            <person name="Krutkina M.S."/>
        </authorList>
    </citation>
    <scope>NUCLEOTIDE SEQUENCE [LARGE SCALE GENOMIC DNA]</scope>
    <source>
        <strain evidence="8">4-11</strain>
    </source>
</reference>
<feature type="transmembrane region" description="Helical" evidence="6">
    <location>
        <begin position="236"/>
        <end position="256"/>
    </location>
</feature>
<keyword evidence="8" id="KW-1185">Reference proteome</keyword>
<keyword evidence="4 6" id="KW-1133">Transmembrane helix</keyword>
<keyword evidence="5 6" id="KW-0472">Membrane</keyword>
<feature type="transmembrane region" description="Helical" evidence="6">
    <location>
        <begin position="141"/>
        <end position="160"/>
    </location>
</feature>
<keyword evidence="2" id="KW-1003">Cell membrane</keyword>
<sequence>MKRSVSNALSLTVVTCIVLGVSLLLIAMVGSSIPSSLSSFIRGIVGSTYSIGEVLVRATPLMLAALGVSIGFRTGFINIGAEGQIYLGAIAITWLGMTFPSLPPILMIFFAILVGFLAGGVWSVIPGILKAKFGLSEIINTIMLNYIAINLVGILVRTSLKDPSYPYPMSPILPPASYFPMLLLPTRLHAGFLLALICAVLVYLLMFRSSTGFCMRAVGLNKRASMCSGISVKSHMVLSALLSGGLAGLAGVSEIAGLHHRLIEGISPSYGYLAIVVSLLGKNHPFWIILSSLGIAALQVGSMAMQRSSGVPTSIASIIMGLLVIMILARKQFFGYREV</sequence>
<gene>
    <name evidence="7" type="ORF">DYP60_11570</name>
</gene>
<proteinExistence type="predicted"/>
<keyword evidence="3 6" id="KW-0812">Transmembrane</keyword>
<dbReference type="GO" id="GO:0022857">
    <property type="term" value="F:transmembrane transporter activity"/>
    <property type="evidence" value="ECO:0007669"/>
    <property type="project" value="InterPro"/>
</dbReference>
<dbReference type="CDD" id="cd06580">
    <property type="entry name" value="TM_PBP1_transp_TpRbsC_like"/>
    <property type="match status" value="1"/>
</dbReference>
<evidence type="ECO:0000256" key="3">
    <source>
        <dbReference type="ARBA" id="ARBA00022692"/>
    </source>
</evidence>
<evidence type="ECO:0000256" key="1">
    <source>
        <dbReference type="ARBA" id="ARBA00004651"/>
    </source>
</evidence>
<comment type="subcellular location">
    <subcellularLocation>
        <location evidence="1">Cell membrane</location>
        <topology evidence="1">Multi-pass membrane protein</topology>
    </subcellularLocation>
</comment>
<name>A0A372ME45_9SPIR</name>
<dbReference type="GO" id="GO:0005886">
    <property type="term" value="C:plasma membrane"/>
    <property type="evidence" value="ECO:0007669"/>
    <property type="project" value="UniProtKB-SubCell"/>
</dbReference>
<dbReference type="PANTHER" id="PTHR47089:SF1">
    <property type="entry name" value="GUANOSINE ABC TRANSPORTER PERMEASE PROTEIN NUPP"/>
    <property type="match status" value="1"/>
</dbReference>
<accession>A0A372ME45</accession>
<comment type="caution">
    <text evidence="7">The sequence shown here is derived from an EMBL/GenBank/DDBJ whole genome shotgun (WGS) entry which is preliminary data.</text>
</comment>
<feature type="transmembrane region" description="Helical" evidence="6">
    <location>
        <begin position="188"/>
        <end position="206"/>
    </location>
</feature>
<dbReference type="AlphaFoldDB" id="A0A372ME45"/>
<dbReference type="RefSeq" id="WP_117331168.1">
    <property type="nucleotide sequence ID" value="NZ_QUWK01000013.1"/>
</dbReference>
<feature type="transmembrane region" description="Helical" evidence="6">
    <location>
        <begin position="54"/>
        <end position="72"/>
    </location>
</feature>
<dbReference type="InterPro" id="IPR001851">
    <property type="entry name" value="ABC_transp_permease"/>
</dbReference>
<feature type="transmembrane region" description="Helical" evidence="6">
    <location>
        <begin position="108"/>
        <end position="129"/>
    </location>
</feature>
<evidence type="ECO:0000256" key="5">
    <source>
        <dbReference type="ARBA" id="ARBA00023136"/>
    </source>
</evidence>
<feature type="transmembrane region" description="Helical" evidence="6">
    <location>
        <begin position="311"/>
        <end position="329"/>
    </location>
</feature>
<evidence type="ECO:0000313" key="7">
    <source>
        <dbReference type="EMBL" id="RFU94061.1"/>
    </source>
</evidence>
<dbReference type="EMBL" id="QUWK01000013">
    <property type="protein sequence ID" value="RFU94061.1"/>
    <property type="molecule type" value="Genomic_DNA"/>
</dbReference>
<feature type="transmembrane region" description="Helical" evidence="6">
    <location>
        <begin position="84"/>
        <end position="102"/>
    </location>
</feature>
<evidence type="ECO:0000313" key="8">
    <source>
        <dbReference type="Proteomes" id="UP000264002"/>
    </source>
</evidence>
<dbReference type="Pfam" id="PF02653">
    <property type="entry name" value="BPD_transp_2"/>
    <property type="match status" value="1"/>
</dbReference>
<evidence type="ECO:0000256" key="2">
    <source>
        <dbReference type="ARBA" id="ARBA00022475"/>
    </source>
</evidence>
<organism evidence="7 8">
    <name type="scientific">Sphaerochaeta halotolerans</name>
    <dbReference type="NCBI Taxonomy" id="2293840"/>
    <lineage>
        <taxon>Bacteria</taxon>
        <taxon>Pseudomonadati</taxon>
        <taxon>Spirochaetota</taxon>
        <taxon>Spirochaetia</taxon>
        <taxon>Spirochaetales</taxon>
        <taxon>Sphaerochaetaceae</taxon>
        <taxon>Sphaerochaeta</taxon>
    </lineage>
</organism>
<protein>
    <submittedName>
        <fullName evidence="7">ABC transporter permease</fullName>
    </submittedName>
</protein>
<dbReference type="PANTHER" id="PTHR47089">
    <property type="entry name" value="ABC TRANSPORTER, PERMEASE PROTEIN"/>
    <property type="match status" value="1"/>
</dbReference>
<evidence type="ECO:0000256" key="6">
    <source>
        <dbReference type="SAM" id="Phobius"/>
    </source>
</evidence>
<reference evidence="7 8" key="2">
    <citation type="submission" date="2018-09" db="EMBL/GenBank/DDBJ databases">
        <title>Genome of Sphaerochaeta halotolerans strain 4-11.</title>
        <authorList>
            <person name="Nazina T.N."/>
            <person name="Sokolova D.S."/>
        </authorList>
    </citation>
    <scope>NUCLEOTIDE SEQUENCE [LARGE SCALE GENOMIC DNA]</scope>
    <source>
        <strain evidence="7 8">4-11</strain>
    </source>
</reference>
<dbReference type="Proteomes" id="UP000264002">
    <property type="component" value="Unassembled WGS sequence"/>
</dbReference>